<sequence>MPTTSALYKININKQATKIAGGFENGLDGIVMVAPGEFIISNYTGILYYLEADGSRQVLLDTQAEKLMTNDISYDNSTKTLYVPAFNKNIVIAYRVR</sequence>
<dbReference type="Proteomes" id="UP000244450">
    <property type="component" value="Unassembled WGS sequence"/>
</dbReference>
<evidence type="ECO:0008006" key="3">
    <source>
        <dbReference type="Google" id="ProtNLM"/>
    </source>
</evidence>
<dbReference type="AlphaFoldDB" id="A0A2T7BJY0"/>
<gene>
    <name evidence="1" type="ORF">DCC81_00320</name>
</gene>
<organism evidence="1 2">
    <name type="scientific">Chitinophaga parva</name>
    <dbReference type="NCBI Taxonomy" id="2169414"/>
    <lineage>
        <taxon>Bacteria</taxon>
        <taxon>Pseudomonadati</taxon>
        <taxon>Bacteroidota</taxon>
        <taxon>Chitinophagia</taxon>
        <taxon>Chitinophagales</taxon>
        <taxon>Chitinophagaceae</taxon>
        <taxon>Chitinophaga</taxon>
    </lineage>
</organism>
<dbReference type="SUPFAM" id="SSF63829">
    <property type="entry name" value="Calcium-dependent phosphotriesterase"/>
    <property type="match status" value="1"/>
</dbReference>
<comment type="caution">
    <text evidence="1">The sequence shown here is derived from an EMBL/GenBank/DDBJ whole genome shotgun (WGS) entry which is preliminary data.</text>
</comment>
<keyword evidence="2" id="KW-1185">Reference proteome</keyword>
<evidence type="ECO:0000313" key="2">
    <source>
        <dbReference type="Proteomes" id="UP000244450"/>
    </source>
</evidence>
<reference evidence="1 2" key="1">
    <citation type="submission" date="2018-04" db="EMBL/GenBank/DDBJ databases">
        <title>Chitinophaga fuyangensis sp. nov., isolated from soil in a chemical factory.</title>
        <authorList>
            <person name="Chen K."/>
        </authorList>
    </citation>
    <scope>NUCLEOTIDE SEQUENCE [LARGE SCALE GENOMIC DNA]</scope>
    <source>
        <strain evidence="1 2">LY-1</strain>
    </source>
</reference>
<evidence type="ECO:0000313" key="1">
    <source>
        <dbReference type="EMBL" id="PUZ27972.1"/>
    </source>
</evidence>
<accession>A0A2T7BJY0</accession>
<protein>
    <recommendedName>
        <fullName evidence="3">SMP-30/Gluconolactonase/LRE-like region domain-containing protein</fullName>
    </recommendedName>
</protein>
<proteinExistence type="predicted"/>
<name>A0A2T7BJY0_9BACT</name>
<dbReference type="EMBL" id="QCYK01000001">
    <property type="protein sequence ID" value="PUZ27972.1"/>
    <property type="molecule type" value="Genomic_DNA"/>
</dbReference>